<name>A0AAD6M3G3_9ROSI</name>
<protein>
    <submittedName>
        <fullName evidence="1">Uncharacterized protein</fullName>
    </submittedName>
</protein>
<organism evidence="1 2">
    <name type="scientific">Populus alba x Populus x berolinensis</name>
    <dbReference type="NCBI Taxonomy" id="444605"/>
    <lineage>
        <taxon>Eukaryota</taxon>
        <taxon>Viridiplantae</taxon>
        <taxon>Streptophyta</taxon>
        <taxon>Embryophyta</taxon>
        <taxon>Tracheophyta</taxon>
        <taxon>Spermatophyta</taxon>
        <taxon>Magnoliopsida</taxon>
        <taxon>eudicotyledons</taxon>
        <taxon>Gunneridae</taxon>
        <taxon>Pentapetalae</taxon>
        <taxon>rosids</taxon>
        <taxon>fabids</taxon>
        <taxon>Malpighiales</taxon>
        <taxon>Salicaceae</taxon>
        <taxon>Saliceae</taxon>
        <taxon>Populus</taxon>
    </lineage>
</organism>
<evidence type="ECO:0000313" key="1">
    <source>
        <dbReference type="EMBL" id="KAJ6978030.1"/>
    </source>
</evidence>
<dbReference type="AlphaFoldDB" id="A0AAD6M3G3"/>
<reference evidence="1" key="1">
    <citation type="journal article" date="2023" name="Mol. Ecol. Resour.">
        <title>Chromosome-level genome assembly of a triploid poplar Populus alba 'Berolinensis'.</title>
        <authorList>
            <person name="Chen S."/>
            <person name="Yu Y."/>
            <person name="Wang X."/>
            <person name="Wang S."/>
            <person name="Zhang T."/>
            <person name="Zhou Y."/>
            <person name="He R."/>
            <person name="Meng N."/>
            <person name="Wang Y."/>
            <person name="Liu W."/>
            <person name="Liu Z."/>
            <person name="Liu J."/>
            <person name="Guo Q."/>
            <person name="Huang H."/>
            <person name="Sederoff R.R."/>
            <person name="Wang G."/>
            <person name="Qu G."/>
            <person name="Chen S."/>
        </authorList>
    </citation>
    <scope>NUCLEOTIDE SEQUENCE</scope>
    <source>
        <strain evidence="1">SC-2020</strain>
    </source>
</reference>
<evidence type="ECO:0000313" key="2">
    <source>
        <dbReference type="Proteomes" id="UP001164929"/>
    </source>
</evidence>
<proteinExistence type="predicted"/>
<dbReference type="EMBL" id="JAQIZT010000012">
    <property type="protein sequence ID" value="KAJ6978030.1"/>
    <property type="molecule type" value="Genomic_DNA"/>
</dbReference>
<sequence>MEPSHLQRAQYQAFKVGQSSQRRQNLQVFTIKEFKPL</sequence>
<gene>
    <name evidence="1" type="ORF">NC653_029816</name>
</gene>
<dbReference type="Proteomes" id="UP001164929">
    <property type="component" value="Chromosome 12"/>
</dbReference>
<keyword evidence="2" id="KW-1185">Reference proteome</keyword>
<accession>A0AAD6M3G3</accession>
<comment type="caution">
    <text evidence="1">The sequence shown here is derived from an EMBL/GenBank/DDBJ whole genome shotgun (WGS) entry which is preliminary data.</text>
</comment>